<evidence type="ECO:0000256" key="4">
    <source>
        <dbReference type="ARBA" id="ARBA00022692"/>
    </source>
</evidence>
<keyword evidence="8 10" id="KW-1133">Transmembrane helix</keyword>
<dbReference type="PROSITE" id="PS50990">
    <property type="entry name" value="PEPTIDASE_C39"/>
    <property type="match status" value="1"/>
</dbReference>
<keyword evidence="9 10" id="KW-0472">Membrane</keyword>
<dbReference type="GO" id="GO:0008233">
    <property type="term" value="F:peptidase activity"/>
    <property type="evidence" value="ECO:0007669"/>
    <property type="project" value="InterPro"/>
</dbReference>
<evidence type="ECO:0000256" key="9">
    <source>
        <dbReference type="ARBA" id="ARBA00023136"/>
    </source>
</evidence>
<dbReference type="GO" id="GO:0006508">
    <property type="term" value="P:proteolysis"/>
    <property type="evidence" value="ECO:0007669"/>
    <property type="project" value="InterPro"/>
</dbReference>
<evidence type="ECO:0000256" key="8">
    <source>
        <dbReference type="ARBA" id="ARBA00022989"/>
    </source>
</evidence>
<dbReference type="GO" id="GO:0005524">
    <property type="term" value="F:ATP binding"/>
    <property type="evidence" value="ECO:0007669"/>
    <property type="project" value="UniProtKB-KW"/>
</dbReference>
<dbReference type="GO" id="GO:0015421">
    <property type="term" value="F:ABC-type oligopeptide transporter activity"/>
    <property type="evidence" value="ECO:0007669"/>
    <property type="project" value="TreeGrafter"/>
</dbReference>
<keyword evidence="2" id="KW-0813">Transport</keyword>
<dbReference type="InterPro" id="IPR027417">
    <property type="entry name" value="P-loop_NTPase"/>
</dbReference>
<dbReference type="CDD" id="cd18571">
    <property type="entry name" value="ABC_6TM_peptidase_like"/>
    <property type="match status" value="1"/>
</dbReference>
<evidence type="ECO:0000256" key="5">
    <source>
        <dbReference type="ARBA" id="ARBA00022741"/>
    </source>
</evidence>
<dbReference type="SUPFAM" id="SSF90123">
    <property type="entry name" value="ABC transporter transmembrane region"/>
    <property type="match status" value="1"/>
</dbReference>
<dbReference type="PROSITE" id="PS50893">
    <property type="entry name" value="ABC_TRANSPORTER_2"/>
    <property type="match status" value="1"/>
</dbReference>
<dbReference type="PROSITE" id="PS50929">
    <property type="entry name" value="ABC_TM1F"/>
    <property type="match status" value="1"/>
</dbReference>
<feature type="transmembrane region" description="Helical" evidence="10">
    <location>
        <begin position="181"/>
        <end position="206"/>
    </location>
</feature>
<evidence type="ECO:0000256" key="2">
    <source>
        <dbReference type="ARBA" id="ARBA00022448"/>
    </source>
</evidence>
<feature type="transmembrane region" description="Helical" evidence="10">
    <location>
        <begin position="435"/>
        <end position="459"/>
    </location>
</feature>
<dbReference type="SUPFAM" id="SSF52540">
    <property type="entry name" value="P-loop containing nucleoside triphosphate hydrolases"/>
    <property type="match status" value="1"/>
</dbReference>
<dbReference type="Gene3D" id="3.90.70.10">
    <property type="entry name" value="Cysteine proteinases"/>
    <property type="match status" value="1"/>
</dbReference>
<evidence type="ECO:0000259" key="12">
    <source>
        <dbReference type="PROSITE" id="PS50929"/>
    </source>
</evidence>
<dbReference type="InterPro" id="IPR003593">
    <property type="entry name" value="AAA+_ATPase"/>
</dbReference>
<dbReference type="FunFam" id="3.40.50.300:FF:000299">
    <property type="entry name" value="ABC transporter ATP-binding protein/permease"/>
    <property type="match status" value="1"/>
</dbReference>
<dbReference type="PANTHER" id="PTHR43394:SF1">
    <property type="entry name" value="ATP-BINDING CASSETTE SUB-FAMILY B MEMBER 10, MITOCHONDRIAL"/>
    <property type="match status" value="1"/>
</dbReference>
<reference evidence="14 15" key="1">
    <citation type="submission" date="2016-10" db="EMBL/GenBank/DDBJ databases">
        <authorList>
            <person name="de Groot N.N."/>
        </authorList>
    </citation>
    <scope>NUCLEOTIDE SEQUENCE [LARGE SCALE GENOMIC DNA]</scope>
    <source>
        <strain>GEY</strain>
        <strain evidence="15">DSM 9560</strain>
    </source>
</reference>
<dbReference type="PROSITE" id="PS00211">
    <property type="entry name" value="ABC_TRANSPORTER_1"/>
    <property type="match status" value="1"/>
</dbReference>
<dbReference type="STRING" id="1003.SAMN04488541_100549"/>
<dbReference type="CDD" id="cd02418">
    <property type="entry name" value="Peptidase_C39B"/>
    <property type="match status" value="1"/>
</dbReference>
<dbReference type="RefSeq" id="WP_091540431.1">
    <property type="nucleotide sequence ID" value="NZ_FONY01000005.1"/>
</dbReference>
<evidence type="ECO:0000313" key="15">
    <source>
        <dbReference type="Proteomes" id="UP000199513"/>
    </source>
</evidence>
<dbReference type="InterPro" id="IPR005074">
    <property type="entry name" value="Peptidase_C39"/>
</dbReference>
<dbReference type="Pfam" id="PF00005">
    <property type="entry name" value="ABC_tran"/>
    <property type="match status" value="1"/>
</dbReference>
<accession>A0A1I2CK35</accession>
<evidence type="ECO:0000256" key="6">
    <source>
        <dbReference type="ARBA" id="ARBA00022801"/>
    </source>
</evidence>
<dbReference type="InterPro" id="IPR011527">
    <property type="entry name" value="ABC1_TM_dom"/>
</dbReference>
<keyword evidence="3" id="KW-1003">Cell membrane</keyword>
<evidence type="ECO:0000256" key="1">
    <source>
        <dbReference type="ARBA" id="ARBA00004651"/>
    </source>
</evidence>
<dbReference type="GO" id="GO:0016887">
    <property type="term" value="F:ATP hydrolysis activity"/>
    <property type="evidence" value="ECO:0007669"/>
    <property type="project" value="InterPro"/>
</dbReference>
<dbReference type="Gene3D" id="1.20.1560.10">
    <property type="entry name" value="ABC transporter type 1, transmembrane domain"/>
    <property type="match status" value="1"/>
</dbReference>
<dbReference type="Proteomes" id="UP000199513">
    <property type="component" value="Unassembled WGS sequence"/>
</dbReference>
<comment type="subcellular location">
    <subcellularLocation>
        <location evidence="1">Cell membrane</location>
        <topology evidence="1">Multi-pass membrane protein</topology>
    </subcellularLocation>
</comment>
<dbReference type="Pfam" id="PF03412">
    <property type="entry name" value="Peptidase_C39"/>
    <property type="match status" value="1"/>
</dbReference>
<sequence length="741" mass="84987">MFFKKKKLPYFQQLDQMDCGPTCLKMVAQYFGKTFPIQYLRDNCYIDRQGVSIRGLSDAAEKIGMRTMAVKASYELLRDEAPLPCIAYWQQKHFVVIYDIIKGKGNKSDQVIVGDPATSLINYTDKEFVKFWLKGLQTDEQEGFVLLLEPTPDFYKEDIQTVENKANYKFFFKYLIPFRRYIIQLFIGLFTGSILTLIIPFLTQALVDFGINHQDLGFVYTILIAQLMLFVGKTSLEILRSWILMHVTSRVNIYIVSDFLMKLMKLPISFFDARNMGDILQRIRDHEKIKNFLTSSSLDIAFSLFNLIIFAAILLFYSATIFVVFLVSSIIYVIWILNFLEKRKNLNYKRFNQLSSNQSNEVQLITGMQEIKLNNSEKQKRWEWEKIQIQLFKIDTQGLKLRHYQNVGAAFINELKNIIISFIAAREVIYGSMTLGMMMSVTFILGQLNSVLALFINFADEAQDAKISLERSGEIHNKEEEAEGDLSGTAFILPENKDIVFKNLHFRYGNPHSDYILNKIDLTIPYGKTTAIVGASGSGKTTLLKMLLKFYQPEIGEIRLGSMPLDQINTHLWRSKCGVVMQDGFIFSDTVARNIAFSDENIDKTKLFFAAEIANIKGFIESLPLNYNTKIGNEGLGLSQGQKQRILIARAVYKNPDFIFLDEATSALDANNEKEITEKLDRYCEGRTVVVIAHRLSTVRNAHQIVVLNKGEIAEIGTHEELTYKRGLYYQLVKNQLELGS</sequence>
<dbReference type="InterPro" id="IPR003439">
    <property type="entry name" value="ABC_transporter-like_ATP-bd"/>
</dbReference>
<keyword evidence="15" id="KW-1185">Reference proteome</keyword>
<feature type="domain" description="ABC transporter" evidence="11">
    <location>
        <begin position="499"/>
        <end position="735"/>
    </location>
</feature>
<evidence type="ECO:0000313" key="14">
    <source>
        <dbReference type="EMBL" id="SFE68707.1"/>
    </source>
</evidence>
<dbReference type="SMART" id="SM00382">
    <property type="entry name" value="AAA"/>
    <property type="match status" value="1"/>
</dbReference>
<dbReference type="EMBL" id="FONY01000005">
    <property type="protein sequence ID" value="SFE68707.1"/>
    <property type="molecule type" value="Genomic_DNA"/>
</dbReference>
<dbReference type="InterPro" id="IPR039421">
    <property type="entry name" value="Type_1_exporter"/>
</dbReference>
<keyword evidence="5" id="KW-0547">Nucleotide-binding</keyword>
<dbReference type="InterPro" id="IPR017871">
    <property type="entry name" value="ABC_transporter-like_CS"/>
</dbReference>
<evidence type="ECO:0000256" key="10">
    <source>
        <dbReference type="SAM" id="Phobius"/>
    </source>
</evidence>
<feature type="domain" description="ABC transmembrane type-1" evidence="12">
    <location>
        <begin position="183"/>
        <end position="464"/>
    </location>
</feature>
<evidence type="ECO:0000259" key="11">
    <source>
        <dbReference type="PROSITE" id="PS50893"/>
    </source>
</evidence>
<dbReference type="Gene3D" id="3.40.50.300">
    <property type="entry name" value="P-loop containing nucleotide triphosphate hydrolases"/>
    <property type="match status" value="1"/>
</dbReference>
<feature type="transmembrane region" description="Helical" evidence="10">
    <location>
        <begin position="292"/>
        <end position="315"/>
    </location>
</feature>
<dbReference type="GO" id="GO:0005886">
    <property type="term" value="C:plasma membrane"/>
    <property type="evidence" value="ECO:0007669"/>
    <property type="project" value="UniProtKB-SubCell"/>
</dbReference>
<dbReference type="InterPro" id="IPR036640">
    <property type="entry name" value="ABC1_TM_sf"/>
</dbReference>
<feature type="domain" description="Peptidase C39" evidence="13">
    <location>
        <begin position="13"/>
        <end position="139"/>
    </location>
</feature>
<evidence type="ECO:0000259" key="13">
    <source>
        <dbReference type="PROSITE" id="PS50990"/>
    </source>
</evidence>
<keyword evidence="6" id="KW-0378">Hydrolase</keyword>
<keyword evidence="7" id="KW-0067">ATP-binding</keyword>
<proteinExistence type="predicted"/>
<feature type="transmembrane region" description="Helical" evidence="10">
    <location>
        <begin position="218"/>
        <end position="236"/>
    </location>
</feature>
<dbReference type="AlphaFoldDB" id="A0A1I2CK35"/>
<evidence type="ECO:0000256" key="7">
    <source>
        <dbReference type="ARBA" id="ARBA00022840"/>
    </source>
</evidence>
<dbReference type="OrthoDB" id="9769115at2"/>
<organism evidence="14 15">
    <name type="scientific">Thermoflexibacter ruber</name>
    <dbReference type="NCBI Taxonomy" id="1003"/>
    <lineage>
        <taxon>Bacteria</taxon>
        <taxon>Pseudomonadati</taxon>
        <taxon>Bacteroidota</taxon>
        <taxon>Cytophagia</taxon>
        <taxon>Cytophagales</taxon>
        <taxon>Thermoflexibacteraceae</taxon>
        <taxon>Thermoflexibacter</taxon>
    </lineage>
</organism>
<evidence type="ECO:0000256" key="3">
    <source>
        <dbReference type="ARBA" id="ARBA00022475"/>
    </source>
</evidence>
<dbReference type="PANTHER" id="PTHR43394">
    <property type="entry name" value="ATP-DEPENDENT PERMEASE MDL1, MITOCHONDRIAL"/>
    <property type="match status" value="1"/>
</dbReference>
<name>A0A1I2CK35_9BACT</name>
<keyword evidence="4 10" id="KW-0812">Transmembrane</keyword>
<feature type="transmembrane region" description="Helical" evidence="10">
    <location>
        <begin position="321"/>
        <end position="340"/>
    </location>
</feature>
<gene>
    <name evidence="14" type="ORF">SAMN04488541_100549</name>
</gene>
<dbReference type="Pfam" id="PF00664">
    <property type="entry name" value="ABC_membrane"/>
    <property type="match status" value="1"/>
</dbReference>
<protein>
    <submittedName>
        <fullName evidence="14">Bacteriocin-processing peptidase. Cysteine peptidase. MEROPS family C39</fullName>
    </submittedName>
</protein>